<dbReference type="InterPro" id="IPR003165">
    <property type="entry name" value="Piwi"/>
</dbReference>
<dbReference type="Pfam" id="PF02170">
    <property type="entry name" value="PAZ"/>
    <property type="match status" value="1"/>
</dbReference>
<gene>
    <name evidence="4" type="ORF">Z518_06837</name>
</gene>
<accession>A0A0D2J2T8</accession>
<dbReference type="Gene3D" id="3.30.420.10">
    <property type="entry name" value="Ribonuclease H-like superfamily/Ribonuclease H"/>
    <property type="match status" value="1"/>
</dbReference>
<dbReference type="InterPro" id="IPR003100">
    <property type="entry name" value="PAZ_dom"/>
</dbReference>
<evidence type="ECO:0000313" key="4">
    <source>
        <dbReference type="EMBL" id="KIX03285.1"/>
    </source>
</evidence>
<dbReference type="Pfam" id="PF08699">
    <property type="entry name" value="ArgoL1"/>
    <property type="match status" value="1"/>
</dbReference>
<dbReference type="Pfam" id="PF02171">
    <property type="entry name" value="Piwi"/>
    <property type="match status" value="1"/>
</dbReference>
<dbReference type="Gene3D" id="3.40.50.2300">
    <property type="match status" value="1"/>
</dbReference>
<evidence type="ECO:0000259" key="3">
    <source>
        <dbReference type="PROSITE" id="PS50822"/>
    </source>
</evidence>
<dbReference type="PROSITE" id="PS50821">
    <property type="entry name" value="PAZ"/>
    <property type="match status" value="1"/>
</dbReference>
<dbReference type="EMBL" id="KN847479">
    <property type="protein sequence ID" value="KIX03285.1"/>
    <property type="molecule type" value="Genomic_DNA"/>
</dbReference>
<dbReference type="InterPro" id="IPR036397">
    <property type="entry name" value="RNaseH_sf"/>
</dbReference>
<reference evidence="4 5" key="1">
    <citation type="submission" date="2015-01" db="EMBL/GenBank/DDBJ databases">
        <title>The Genome Sequence of Rhinocladiella mackenzie CBS 650.93.</title>
        <authorList>
            <consortium name="The Broad Institute Genomics Platform"/>
            <person name="Cuomo C."/>
            <person name="de Hoog S."/>
            <person name="Gorbushina A."/>
            <person name="Stielow B."/>
            <person name="Teixiera M."/>
            <person name="Abouelleil A."/>
            <person name="Chapman S.B."/>
            <person name="Priest M."/>
            <person name="Young S.K."/>
            <person name="Wortman J."/>
            <person name="Nusbaum C."/>
            <person name="Birren B."/>
        </authorList>
    </citation>
    <scope>NUCLEOTIDE SEQUENCE [LARGE SCALE GENOMIC DNA]</scope>
    <source>
        <strain evidence="4 5">CBS 650.93</strain>
    </source>
</reference>
<dbReference type="Gene3D" id="2.170.260.10">
    <property type="entry name" value="paz domain"/>
    <property type="match status" value="1"/>
</dbReference>
<dbReference type="AlphaFoldDB" id="A0A0D2J2T8"/>
<dbReference type="SUPFAM" id="SSF101690">
    <property type="entry name" value="PAZ domain"/>
    <property type="match status" value="1"/>
</dbReference>
<evidence type="ECO:0000256" key="1">
    <source>
        <dbReference type="SAM" id="MobiDB-lite"/>
    </source>
</evidence>
<dbReference type="SMART" id="SM01163">
    <property type="entry name" value="DUF1785"/>
    <property type="match status" value="1"/>
</dbReference>
<dbReference type="STRING" id="1442369.A0A0D2J2T8"/>
<dbReference type="SMART" id="SM00950">
    <property type="entry name" value="Piwi"/>
    <property type="match status" value="1"/>
</dbReference>
<dbReference type="Proteomes" id="UP000053617">
    <property type="component" value="Unassembled WGS sequence"/>
</dbReference>
<dbReference type="InterPro" id="IPR032472">
    <property type="entry name" value="ArgoL2"/>
</dbReference>
<dbReference type="CDD" id="cd02846">
    <property type="entry name" value="PAZ_argonaute_like"/>
    <property type="match status" value="1"/>
</dbReference>
<feature type="region of interest" description="Disordered" evidence="1">
    <location>
        <begin position="1"/>
        <end position="25"/>
    </location>
</feature>
<dbReference type="Pfam" id="PF16486">
    <property type="entry name" value="ArgoN"/>
    <property type="match status" value="1"/>
</dbReference>
<dbReference type="OrthoDB" id="10252740at2759"/>
<dbReference type="GO" id="GO:0003723">
    <property type="term" value="F:RNA binding"/>
    <property type="evidence" value="ECO:0007669"/>
    <property type="project" value="InterPro"/>
</dbReference>
<organism evidence="4 5">
    <name type="scientific">Rhinocladiella mackenziei CBS 650.93</name>
    <dbReference type="NCBI Taxonomy" id="1442369"/>
    <lineage>
        <taxon>Eukaryota</taxon>
        <taxon>Fungi</taxon>
        <taxon>Dikarya</taxon>
        <taxon>Ascomycota</taxon>
        <taxon>Pezizomycotina</taxon>
        <taxon>Eurotiomycetes</taxon>
        <taxon>Chaetothyriomycetidae</taxon>
        <taxon>Chaetothyriales</taxon>
        <taxon>Herpotrichiellaceae</taxon>
        <taxon>Rhinocladiella</taxon>
    </lineage>
</organism>
<dbReference type="PANTHER" id="PTHR22891">
    <property type="entry name" value="EUKARYOTIC TRANSLATION INITIATION FACTOR 2C"/>
    <property type="match status" value="1"/>
</dbReference>
<protein>
    <recommendedName>
        <fullName evidence="6">Piwi domain-containing protein</fullName>
    </recommendedName>
</protein>
<proteinExistence type="predicted"/>
<evidence type="ECO:0008006" key="6">
    <source>
        <dbReference type="Google" id="ProtNLM"/>
    </source>
</evidence>
<dbReference type="InterPro" id="IPR014811">
    <property type="entry name" value="ArgoL1"/>
</dbReference>
<evidence type="ECO:0000259" key="2">
    <source>
        <dbReference type="PROSITE" id="PS50821"/>
    </source>
</evidence>
<keyword evidence="5" id="KW-1185">Reference proteome</keyword>
<dbReference type="PROSITE" id="PS50822">
    <property type="entry name" value="PIWI"/>
    <property type="match status" value="1"/>
</dbReference>
<feature type="domain" description="PAZ" evidence="2">
    <location>
        <begin position="294"/>
        <end position="385"/>
    </location>
</feature>
<name>A0A0D2J2T8_9EURO</name>
<dbReference type="InterPro" id="IPR036085">
    <property type="entry name" value="PAZ_dom_sf"/>
</dbReference>
<sequence>MSSPDTINQGPARGRGGHGGMRGGGQAELTVFSQKVRQIEDQVEANLKQARKRVRLPARPGYGTQGREVILWANYFELISTGNSPLHRYKIDVLPGQNGKKPTGKKLGRIVELLIEENFAQYGPGIVTDFKSTLISTNLLNIGPGAYQVVYRTEGEDQSQPNRIRYRMRVVHDGSMTVADLLGFLTSPNAEVSLLSKDAIIQALNIVVGHYPKQSMSTASIGPNKHYDLAAASSEKTGLGAGLTAIRGFFLSARAATGRILTHIQVKHGAFYDHGPLETVMTAHATANGFNKYKLESFLKKISVHTTHMVRTNNAGRQIPRLKTISGLARRGDGLNEGQGRYISVFDFFVEKHNITINNTNIPVVNVDSEQGPVYLLAQVCQVIPGQAARCALSPSQTQQMIRFAVRKHRPNAITITTSGAQMLALHNQGSNNPNLKAFNVHIIPKLIAVTGRVLNSPKVLYDAGKQANTAFGSWNMKEVRFTAKTSLATWTYLLITSPSTNDPWNSPAELKQSLDALKSKLSEVGVVRPDCRPGLRISVDVNAEGFETRIDEALSKFAAHPNRPRLVFAILPSTDSHIYNRVKYVCDVKEGLLNVCVIASKFKRANGQYRANVALKFNLKLGGCNQSLQPPKLGILSDGKTMVVGLDVTHPSPGSLSMAPSVVGIVASINESFGQWPADLSIQTGRQEMVAGLKSLMKGRLKLWSKHNHDDYSKNILLYRDGVSEGQYNLVLDQELPEIRAACRDLYPPKMTGQGLPRISWQATQYTFLPDQARTSGSLHKYFQRDRGRSWRHPGPPLGLLPPSARYSPRNSETGALLHRLRRDLPGRKCATTFKNVADVLEDLTHNLCYLFGRATKAVSICPPAYCVDLVCERARCYLGKIFNPSSMTSSTGSVAGVDASLVNIHPIVRDSMFYI</sequence>
<dbReference type="HOGENOM" id="CLU_004544_4_1_1"/>
<evidence type="ECO:0000313" key="5">
    <source>
        <dbReference type="Proteomes" id="UP000053617"/>
    </source>
</evidence>
<dbReference type="GeneID" id="25294908"/>
<dbReference type="RefSeq" id="XP_013270421.1">
    <property type="nucleotide sequence ID" value="XM_013414967.1"/>
</dbReference>
<feature type="compositionally biased region" description="Gly residues" evidence="1">
    <location>
        <begin position="13"/>
        <end position="25"/>
    </location>
</feature>
<dbReference type="SUPFAM" id="SSF53098">
    <property type="entry name" value="Ribonuclease H-like"/>
    <property type="match status" value="1"/>
</dbReference>
<dbReference type="Pfam" id="PF16488">
    <property type="entry name" value="ArgoL2"/>
    <property type="match status" value="1"/>
</dbReference>
<dbReference type="InterPro" id="IPR012337">
    <property type="entry name" value="RNaseH-like_sf"/>
</dbReference>
<dbReference type="InterPro" id="IPR032474">
    <property type="entry name" value="Argonaute_N"/>
</dbReference>
<feature type="domain" description="Piwi" evidence="3">
    <location>
        <begin position="567"/>
        <end position="748"/>
    </location>
</feature>
<dbReference type="VEuPathDB" id="FungiDB:Z518_06837"/>